<keyword evidence="4" id="KW-0472">Membrane</keyword>
<dbReference type="Proteomes" id="UP000185434">
    <property type="component" value="Chromosome"/>
</dbReference>
<keyword evidence="3" id="KW-1133">Transmembrane helix</keyword>
<dbReference type="InterPro" id="IPR032808">
    <property type="entry name" value="DoxX"/>
</dbReference>
<gene>
    <name evidence="6" type="ORF">CFRA_06340</name>
</gene>
<evidence type="ECO:0000256" key="4">
    <source>
        <dbReference type="ARBA" id="ARBA00023136"/>
    </source>
</evidence>
<reference evidence="6 7" key="1">
    <citation type="submission" date="2014-08" db="EMBL/GenBank/DDBJ databases">
        <title>Complete genome sequence of Corynebacterium frankenforstense ST18(T) (=DSM 45800(T)), isolated from raw cow milk.</title>
        <authorList>
            <person name="Ruckert C."/>
            <person name="Albersmeier A."/>
            <person name="Winkler A."/>
            <person name="Lipski A."/>
            <person name="Kalinowski J."/>
        </authorList>
    </citation>
    <scope>NUCLEOTIDE SEQUENCE [LARGE SCALE GENOMIC DNA]</scope>
    <source>
        <strain evidence="6 7">ST18</strain>
    </source>
</reference>
<organism evidence="6 7">
    <name type="scientific">Corynebacterium frankenforstense DSM 45800</name>
    <dbReference type="NCBI Taxonomy" id="1437875"/>
    <lineage>
        <taxon>Bacteria</taxon>
        <taxon>Bacillati</taxon>
        <taxon>Actinomycetota</taxon>
        <taxon>Actinomycetes</taxon>
        <taxon>Mycobacteriales</taxon>
        <taxon>Corynebacteriaceae</taxon>
        <taxon>Corynebacterium</taxon>
    </lineage>
</organism>
<feature type="compositionally biased region" description="Basic and acidic residues" evidence="5">
    <location>
        <begin position="248"/>
        <end position="267"/>
    </location>
</feature>
<dbReference type="Pfam" id="PF07681">
    <property type="entry name" value="DoxX"/>
    <property type="match status" value="1"/>
</dbReference>
<dbReference type="GO" id="GO:0016020">
    <property type="term" value="C:membrane"/>
    <property type="evidence" value="ECO:0007669"/>
    <property type="project" value="UniProtKB-SubCell"/>
</dbReference>
<comment type="subcellular location">
    <subcellularLocation>
        <location evidence="1">Membrane</location>
        <topology evidence="1">Multi-pass membrane protein</topology>
    </subcellularLocation>
</comment>
<evidence type="ECO:0000313" key="7">
    <source>
        <dbReference type="Proteomes" id="UP000185434"/>
    </source>
</evidence>
<dbReference type="EMBL" id="CP009247">
    <property type="protein sequence ID" value="APT88928.1"/>
    <property type="molecule type" value="Genomic_DNA"/>
</dbReference>
<protein>
    <submittedName>
        <fullName evidence="6">DoxX family protein</fullName>
    </submittedName>
</protein>
<dbReference type="Gene3D" id="1.20.120.20">
    <property type="entry name" value="Apolipoprotein"/>
    <property type="match status" value="1"/>
</dbReference>
<sequence>MIRKLARPMLASVYVIDGVDTLVNTEAHIDSAESVINRTRSLLPRKYARKVPEDPELVARALGGVKVGAGSLLALGKAPRAAATALALTAVPTLVGRYAFWETQDESEKADRRSGFITHLALLGGLAITSVDTEGKPSVAWRANDAARRGKKKVQAALPSQSETEEFSEKANNWIQDKATTVQDYVEDNKDDWIDAAREGVQKVGETASDLAEKAQDFFEDNKDQWLADAKDNAETAKKGVVKAAAKAQDRFQDAAEKAEKKADKKANSRGAKKARKRAAKLRKRADKAITKAQKKLG</sequence>
<dbReference type="KEGG" id="cfk:CFRA_06340"/>
<evidence type="ECO:0000313" key="6">
    <source>
        <dbReference type="EMBL" id="APT88928.1"/>
    </source>
</evidence>
<dbReference type="RefSeq" id="WP_075663910.1">
    <property type="nucleotide sequence ID" value="NZ_CP009247.1"/>
</dbReference>
<evidence type="ECO:0000256" key="1">
    <source>
        <dbReference type="ARBA" id="ARBA00004141"/>
    </source>
</evidence>
<dbReference type="AlphaFoldDB" id="A0A1L7CT34"/>
<name>A0A1L7CT34_9CORY</name>
<accession>A0A1L7CT34</accession>
<dbReference type="OrthoDB" id="329282at2"/>
<keyword evidence="7" id="KW-1185">Reference proteome</keyword>
<evidence type="ECO:0000256" key="5">
    <source>
        <dbReference type="SAM" id="MobiDB-lite"/>
    </source>
</evidence>
<feature type="region of interest" description="Disordered" evidence="5">
    <location>
        <begin position="236"/>
        <end position="298"/>
    </location>
</feature>
<evidence type="ECO:0000256" key="2">
    <source>
        <dbReference type="ARBA" id="ARBA00022692"/>
    </source>
</evidence>
<proteinExistence type="predicted"/>
<evidence type="ECO:0000256" key="3">
    <source>
        <dbReference type="ARBA" id="ARBA00022989"/>
    </source>
</evidence>
<dbReference type="STRING" id="1437875.CFRA_06340"/>
<keyword evidence="2" id="KW-0812">Transmembrane</keyword>
<feature type="compositionally biased region" description="Basic residues" evidence="5">
    <location>
        <begin position="271"/>
        <end position="286"/>
    </location>
</feature>